<dbReference type="PRINTS" id="PR00870">
    <property type="entry name" value="DNAPOLXBETA"/>
</dbReference>
<keyword evidence="7" id="KW-0237">DNA synthesis</keyword>
<dbReference type="GO" id="GO:0006281">
    <property type="term" value="P:DNA repair"/>
    <property type="evidence" value="ECO:0007669"/>
    <property type="project" value="UniProtKB-KW"/>
</dbReference>
<evidence type="ECO:0000259" key="22">
    <source>
        <dbReference type="SMART" id="SM00278"/>
    </source>
</evidence>
<evidence type="ECO:0000256" key="5">
    <source>
        <dbReference type="ARBA" id="ARBA00020020"/>
    </source>
</evidence>
<dbReference type="SUPFAM" id="SSF81301">
    <property type="entry name" value="Nucleotidyltransferase"/>
    <property type="match status" value="1"/>
</dbReference>
<feature type="domain" description="Helix-hairpin-helix DNA-binding motif class 1" evidence="22">
    <location>
        <begin position="146"/>
        <end position="165"/>
    </location>
</feature>
<evidence type="ECO:0000256" key="3">
    <source>
        <dbReference type="ARBA" id="ARBA00012417"/>
    </source>
</evidence>
<dbReference type="InterPro" id="IPR027421">
    <property type="entry name" value="DNA_pol_lamdba_lyase_dom_sf"/>
</dbReference>
<dbReference type="Pfam" id="PF02811">
    <property type="entry name" value="PHP"/>
    <property type="match status" value="1"/>
</dbReference>
<dbReference type="InterPro" id="IPR047967">
    <property type="entry name" value="PolX_PHP"/>
</dbReference>
<evidence type="ECO:0000256" key="1">
    <source>
        <dbReference type="ARBA" id="ARBA00001946"/>
    </source>
</evidence>
<dbReference type="InParanoid" id="K0IMN1"/>
<evidence type="ECO:0000256" key="19">
    <source>
        <dbReference type="ARBA" id="ARBA00044678"/>
    </source>
</evidence>
<keyword evidence="11" id="KW-0227">DNA damage</keyword>
<keyword evidence="26" id="KW-1185">Reference proteome</keyword>
<dbReference type="GO" id="GO:0003887">
    <property type="term" value="F:DNA-directed DNA polymerase activity"/>
    <property type="evidence" value="ECO:0007669"/>
    <property type="project" value="UniProtKB-KW"/>
</dbReference>
<evidence type="ECO:0000256" key="14">
    <source>
        <dbReference type="ARBA" id="ARBA00023053"/>
    </source>
</evidence>
<evidence type="ECO:0000256" key="7">
    <source>
        <dbReference type="ARBA" id="ARBA00022634"/>
    </source>
</evidence>
<dbReference type="EC" id="4.2.99.18" evidence="4"/>
<dbReference type="Pfam" id="PF14520">
    <property type="entry name" value="HHH_5"/>
    <property type="match status" value="1"/>
</dbReference>
<dbReference type="STRING" id="1237085.Ngar_c35140"/>
<sequence>MLRSRLAGLYYCLTKKNSDVAKVMRDLGFLTEVGEDDPNAQFRARAYYRAADTIASLPEDVAVMYSRNGIKGLLEIPSIGKAIAAKIEEYIKTGKVHTLEKMKAEIPINIDELYGLEGVGPKTIRALYDKLQVKNLADLEKAAREGRLRTVPGFTERKEQDVLKKIEFFRTGRGRHIIGEVYPLIKQIEKSLLQVAGVKNAVAAGSVRRMKETIGDIDYLVAASDPEPVMDFFTKMPEVQEVFGRGPAKAFVRLTSGIDADLLVVPEESWGSALQYFTGSKEHSVELRKIALSKGLRLNEWGVFKGEKRVAGAAEEEVYQALGLQWMPPEMRENAGEIELARQNRIPKLVEYGSLKGDLQVHSENSDGTATIEEMARGAKAFGLDYIAITDHTKSLALAGGLDGQELLEQAQKIAELNDRLEGGFRVLASAEVNIMKDGSLDIADNVLDKLDIVGAAIHSHFNLPVEAQTERLTRAAKNPNVDILFHPTGRLINKRLGYPVDIEQVIEVAKDTGTVLEIDAHYDRLDLKDEYARMAVKKGVKLVVDSDAHHPIHYAFLMFGVAQARRGWATPADVLNTLPADRLLKVLK</sequence>
<comment type="function">
    <text evidence="20">Repair polymerase that plays a key role in base-excision repair. During this process, the damaged base is excised by specific DNA glycosylases, the DNA backbone is nicked at the abasic site by an apurinic/apyrimidic (AP) endonuclease, and POLB removes 5'-deoxyribose-phosphate from the preincised AP site acting as a 5'-deoxyribose-phosphate lyase (5'-dRP lyase); through its DNA polymerase activity, it adds one nucleotide to the 3' end of the arising single-nucleotide gap. Conducts 'gap-filling' DNA synthesis in a stepwise distributive fashion rather than in a processive fashion as for other DNA polymerases. It is also able to cleave sugar-phosphate bonds 3' to an intact AP site, acting as an AP lyase.</text>
</comment>
<evidence type="ECO:0000256" key="10">
    <source>
        <dbReference type="ARBA" id="ARBA00022705"/>
    </source>
</evidence>
<dbReference type="Pfam" id="PF14716">
    <property type="entry name" value="HHH_8"/>
    <property type="match status" value="1"/>
</dbReference>
<dbReference type="InterPro" id="IPR037160">
    <property type="entry name" value="DNA_Pol_thumb_sf"/>
</dbReference>
<comment type="cofactor">
    <cofactor evidence="1">
        <name>Mg(2+)</name>
        <dbReference type="ChEBI" id="CHEBI:18420"/>
    </cofactor>
</comment>
<dbReference type="EMBL" id="CP002408">
    <property type="protein sequence ID" value="AFU60427.1"/>
    <property type="molecule type" value="Genomic_DNA"/>
</dbReference>
<keyword evidence="12" id="KW-0832">Ubl conjugation</keyword>
<dbReference type="SMART" id="SM00483">
    <property type="entry name" value="POLXc"/>
    <property type="match status" value="1"/>
</dbReference>
<keyword evidence="6" id="KW-0488">Methylation</keyword>
<dbReference type="GO" id="GO:0042578">
    <property type="term" value="F:phosphoric ester hydrolase activity"/>
    <property type="evidence" value="ECO:0007669"/>
    <property type="project" value="TreeGrafter"/>
</dbReference>
<dbReference type="InterPro" id="IPR029398">
    <property type="entry name" value="PolB_thumb"/>
</dbReference>
<accession>K0IMN1</accession>
<evidence type="ECO:0000256" key="11">
    <source>
        <dbReference type="ARBA" id="ARBA00022763"/>
    </source>
</evidence>
<dbReference type="InterPro" id="IPR004013">
    <property type="entry name" value="PHP_dom"/>
</dbReference>
<evidence type="ECO:0000256" key="21">
    <source>
        <dbReference type="ARBA" id="ARBA00049244"/>
    </source>
</evidence>
<keyword evidence="9 25" id="KW-0548">Nucleotidyltransferase</keyword>
<dbReference type="InterPro" id="IPR002008">
    <property type="entry name" value="DNA_pol_X_beta-like"/>
</dbReference>
<feature type="domain" description="DNA-directed DNA polymerase X" evidence="24">
    <location>
        <begin position="14"/>
        <end position="333"/>
    </location>
</feature>
<dbReference type="InterPro" id="IPR016195">
    <property type="entry name" value="Pol/histidinol_Pase-like"/>
</dbReference>
<dbReference type="PANTHER" id="PTHR36928">
    <property type="entry name" value="PHOSPHATASE YCDX-RELATED"/>
    <property type="match status" value="1"/>
</dbReference>
<dbReference type="Proteomes" id="UP000008037">
    <property type="component" value="Chromosome"/>
</dbReference>
<dbReference type="GO" id="GO:0008270">
    <property type="term" value="F:zinc ion binding"/>
    <property type="evidence" value="ECO:0007669"/>
    <property type="project" value="TreeGrafter"/>
</dbReference>
<feature type="domain" description="Helix-hairpin-helix DNA-binding motif class 1" evidence="22">
    <location>
        <begin position="71"/>
        <end position="90"/>
    </location>
</feature>
<dbReference type="InterPro" id="IPR003141">
    <property type="entry name" value="Pol/His_phosphatase_N"/>
</dbReference>
<dbReference type="GO" id="GO:0140078">
    <property type="term" value="F:class I DNA-(apurinic or apyrimidinic site) endonuclease activity"/>
    <property type="evidence" value="ECO:0007669"/>
    <property type="project" value="UniProtKB-EC"/>
</dbReference>
<evidence type="ECO:0000259" key="23">
    <source>
        <dbReference type="SMART" id="SM00481"/>
    </source>
</evidence>
<dbReference type="EC" id="2.7.7.7" evidence="3"/>
<keyword evidence="8 25" id="KW-0808">Transferase</keyword>
<evidence type="ECO:0000256" key="16">
    <source>
        <dbReference type="ARBA" id="ARBA00035717"/>
    </source>
</evidence>
<evidence type="ECO:0000256" key="18">
    <source>
        <dbReference type="ARBA" id="ARBA00044632"/>
    </source>
</evidence>
<evidence type="ECO:0000256" key="9">
    <source>
        <dbReference type="ARBA" id="ARBA00022695"/>
    </source>
</evidence>
<evidence type="ECO:0000313" key="25">
    <source>
        <dbReference type="EMBL" id="AFU60427.1"/>
    </source>
</evidence>
<reference evidence="25 26" key="1">
    <citation type="journal article" date="2012" name="Environ. Microbiol.">
        <title>The genome of the ammonia-oxidizing Candidatus Nitrososphaera gargensis: insights into metabolic versatility and environmental adaptations.</title>
        <authorList>
            <person name="Spang A."/>
            <person name="Poehlein A."/>
            <person name="Offre P."/>
            <person name="Zumbragel S."/>
            <person name="Haider S."/>
            <person name="Rychlik N."/>
            <person name="Nowka B."/>
            <person name="Schmeisser C."/>
            <person name="Lebedeva E.V."/>
            <person name="Rattei T."/>
            <person name="Bohm C."/>
            <person name="Schmid M."/>
            <person name="Galushko A."/>
            <person name="Hatzenpichler R."/>
            <person name="Weinmaier T."/>
            <person name="Daniel R."/>
            <person name="Schleper C."/>
            <person name="Spieck E."/>
            <person name="Streit W."/>
            <person name="Wagner M."/>
        </authorList>
    </citation>
    <scope>NUCLEOTIDE SEQUENCE [LARGE SCALE GENOMIC DNA]</scope>
    <source>
        <strain evidence="26">Ga9.2</strain>
    </source>
</reference>
<evidence type="ECO:0000256" key="4">
    <source>
        <dbReference type="ARBA" id="ARBA00012720"/>
    </source>
</evidence>
<dbReference type="Gene3D" id="1.10.150.20">
    <property type="entry name" value="5' to 3' exonuclease, C-terminal subdomain"/>
    <property type="match status" value="1"/>
</dbReference>
<dbReference type="SMART" id="SM00278">
    <property type="entry name" value="HhH1"/>
    <property type="match status" value="3"/>
</dbReference>
<comment type="subcellular location">
    <subcellularLocation>
        <location evidence="2">Cytoplasm</location>
    </subcellularLocation>
</comment>
<dbReference type="SMART" id="SM00481">
    <property type="entry name" value="POLIIIAc"/>
    <property type="match status" value="1"/>
</dbReference>
<dbReference type="KEGG" id="nga:Ngar_c35140"/>
<dbReference type="SUPFAM" id="SSF89550">
    <property type="entry name" value="PHP domain-like"/>
    <property type="match status" value="1"/>
</dbReference>
<dbReference type="AlphaFoldDB" id="K0IMN1"/>
<dbReference type="HOGENOM" id="CLU_017729_1_0_2"/>
<gene>
    <name evidence="25" type="ordered locus">Ngar_c35140</name>
</gene>
<comment type="catalytic activity">
    <reaction evidence="18">
        <text>2'-deoxyribonucleotide-(2'-deoxyribose 5'-phosphate)-2'-deoxyribonucleotide-DNA = a 3'-end 2'-deoxyribonucleotide-(2,3-dehydro-2,3-deoxyribose 5'-phosphate)-DNA + a 5'-end 5'-phospho-2'-deoxyribonucleoside-DNA + H(+)</text>
        <dbReference type="Rhea" id="RHEA:66592"/>
        <dbReference type="Rhea" id="RHEA-COMP:13180"/>
        <dbReference type="Rhea" id="RHEA-COMP:16897"/>
        <dbReference type="Rhea" id="RHEA-COMP:17067"/>
        <dbReference type="ChEBI" id="CHEBI:15378"/>
        <dbReference type="ChEBI" id="CHEBI:136412"/>
        <dbReference type="ChEBI" id="CHEBI:157695"/>
        <dbReference type="ChEBI" id="CHEBI:167181"/>
        <dbReference type="EC" id="4.2.99.18"/>
    </reaction>
</comment>
<dbReference type="PANTHER" id="PTHR36928:SF1">
    <property type="entry name" value="PHOSPHATASE YCDX-RELATED"/>
    <property type="match status" value="1"/>
</dbReference>
<keyword evidence="13" id="KW-0239">DNA-directed DNA polymerase</keyword>
<feature type="domain" description="Polymerase/histidinol phosphatase N-terminal" evidence="23">
    <location>
        <begin position="357"/>
        <end position="437"/>
    </location>
</feature>
<dbReference type="InterPro" id="IPR010996">
    <property type="entry name" value="HHH_MUS81"/>
</dbReference>
<proteinExistence type="predicted"/>
<evidence type="ECO:0000256" key="13">
    <source>
        <dbReference type="ARBA" id="ARBA00022932"/>
    </source>
</evidence>
<dbReference type="Gene3D" id="3.20.20.140">
    <property type="entry name" value="Metal-dependent hydrolases"/>
    <property type="match status" value="1"/>
</dbReference>
<dbReference type="GO" id="GO:0051575">
    <property type="term" value="F:5'-deoxyribose-5-phosphate lyase activity"/>
    <property type="evidence" value="ECO:0007669"/>
    <property type="project" value="RHEA"/>
</dbReference>
<evidence type="ECO:0000256" key="15">
    <source>
        <dbReference type="ARBA" id="ARBA00023204"/>
    </source>
</evidence>
<comment type="catalytic activity">
    <reaction evidence="21">
        <text>DNA(n) + a 2'-deoxyribonucleoside 5'-triphosphate = DNA(n+1) + diphosphate</text>
        <dbReference type="Rhea" id="RHEA:22508"/>
        <dbReference type="Rhea" id="RHEA-COMP:17339"/>
        <dbReference type="Rhea" id="RHEA-COMP:17340"/>
        <dbReference type="ChEBI" id="CHEBI:33019"/>
        <dbReference type="ChEBI" id="CHEBI:61560"/>
        <dbReference type="ChEBI" id="CHEBI:173112"/>
        <dbReference type="EC" id="2.7.7.7"/>
    </reaction>
</comment>
<keyword evidence="15" id="KW-0234">DNA repair</keyword>
<keyword evidence="10" id="KW-0235">DNA replication</keyword>
<feature type="domain" description="Helix-hairpin-helix DNA-binding motif class 1" evidence="22">
    <location>
        <begin position="111"/>
        <end position="130"/>
    </location>
</feature>
<evidence type="ECO:0000256" key="2">
    <source>
        <dbReference type="ARBA" id="ARBA00004496"/>
    </source>
</evidence>
<protein>
    <recommendedName>
        <fullName evidence="5">DNA polymerase beta</fullName>
        <ecNumber evidence="3">2.7.7.7</ecNumber>
        <ecNumber evidence="4">4.2.99.18</ecNumber>
    </recommendedName>
    <alternativeName>
        <fullName evidence="16">5'-deoxyribose-phosphate lyase</fullName>
    </alternativeName>
    <alternativeName>
        <fullName evidence="17">AP lyase</fullName>
    </alternativeName>
</protein>
<dbReference type="BioCyc" id="CNIT1237085:G1324-3515-MONOMER"/>
<evidence type="ECO:0000259" key="24">
    <source>
        <dbReference type="SMART" id="SM00483"/>
    </source>
</evidence>
<dbReference type="InterPro" id="IPR043519">
    <property type="entry name" value="NT_sf"/>
</dbReference>
<keyword evidence="14" id="KW-0915">Sodium</keyword>
<evidence type="ECO:0000256" key="20">
    <source>
        <dbReference type="ARBA" id="ARBA00045548"/>
    </source>
</evidence>
<dbReference type="InterPro" id="IPR022311">
    <property type="entry name" value="PolX-like"/>
</dbReference>
<dbReference type="Gene3D" id="3.30.210.10">
    <property type="entry name" value="DNA polymerase, thumb domain"/>
    <property type="match status" value="1"/>
</dbReference>
<dbReference type="InterPro" id="IPR002054">
    <property type="entry name" value="DNA-dir_DNA_pol_X"/>
</dbReference>
<evidence type="ECO:0000256" key="17">
    <source>
        <dbReference type="ARBA" id="ARBA00035726"/>
    </source>
</evidence>
<evidence type="ECO:0000313" key="26">
    <source>
        <dbReference type="Proteomes" id="UP000008037"/>
    </source>
</evidence>
<comment type="catalytic activity">
    <reaction evidence="19">
        <text>a 5'-end 2'-deoxyribose-2'-deoxyribonucleotide-DNA = (2E,4S)-4-hydroxypenten-2-al-5-phosphate + a 5'-end 5'-phospho-2'-deoxyribonucleoside-DNA + H(+)</text>
        <dbReference type="Rhea" id="RHEA:76255"/>
        <dbReference type="Rhea" id="RHEA-COMP:13180"/>
        <dbReference type="Rhea" id="RHEA-COMP:18657"/>
        <dbReference type="ChEBI" id="CHEBI:15378"/>
        <dbReference type="ChEBI" id="CHEBI:136412"/>
        <dbReference type="ChEBI" id="CHEBI:195194"/>
        <dbReference type="ChEBI" id="CHEBI:195195"/>
    </reaction>
</comment>
<dbReference type="GO" id="GO:0003677">
    <property type="term" value="F:DNA binding"/>
    <property type="evidence" value="ECO:0007669"/>
    <property type="project" value="InterPro"/>
</dbReference>
<evidence type="ECO:0000256" key="12">
    <source>
        <dbReference type="ARBA" id="ARBA00022843"/>
    </source>
</evidence>
<dbReference type="CDD" id="cd00141">
    <property type="entry name" value="NT_POLXc"/>
    <property type="match status" value="1"/>
</dbReference>
<evidence type="ECO:0000256" key="8">
    <source>
        <dbReference type="ARBA" id="ARBA00022679"/>
    </source>
</evidence>
<evidence type="ECO:0000256" key="6">
    <source>
        <dbReference type="ARBA" id="ARBA00022481"/>
    </source>
</evidence>
<name>K0IMN1_NITGG</name>
<organism evidence="25 26">
    <name type="scientific">Nitrososphaera gargensis (strain Ga9.2)</name>
    <dbReference type="NCBI Taxonomy" id="1237085"/>
    <lineage>
        <taxon>Archaea</taxon>
        <taxon>Nitrososphaerota</taxon>
        <taxon>Nitrososphaeria</taxon>
        <taxon>Nitrososphaerales</taxon>
        <taxon>Nitrososphaeraceae</taxon>
        <taxon>Nitrososphaera</taxon>
    </lineage>
</organism>
<dbReference type="NCBIfam" id="NF006375">
    <property type="entry name" value="PRK08609.1"/>
    <property type="match status" value="1"/>
</dbReference>
<dbReference type="SUPFAM" id="SSF47802">
    <property type="entry name" value="DNA polymerase beta, N-terminal domain-like"/>
    <property type="match status" value="1"/>
</dbReference>
<dbReference type="Gene3D" id="3.30.460.10">
    <property type="entry name" value="Beta Polymerase, domain 2"/>
    <property type="match status" value="1"/>
</dbReference>
<dbReference type="CDD" id="cd07436">
    <property type="entry name" value="PHP_PolX"/>
    <property type="match status" value="1"/>
</dbReference>
<dbReference type="PIRSF" id="PIRSF005047">
    <property type="entry name" value="UCP005047_YshC"/>
    <property type="match status" value="1"/>
</dbReference>
<dbReference type="GO" id="GO:0005829">
    <property type="term" value="C:cytosol"/>
    <property type="evidence" value="ECO:0007669"/>
    <property type="project" value="TreeGrafter"/>
</dbReference>
<dbReference type="Gene3D" id="1.10.150.110">
    <property type="entry name" value="DNA polymerase beta, N-terminal domain-like"/>
    <property type="match status" value="1"/>
</dbReference>
<dbReference type="Pfam" id="PF14791">
    <property type="entry name" value="DNA_pol_B_thumb"/>
    <property type="match status" value="1"/>
</dbReference>
<dbReference type="InterPro" id="IPR003583">
    <property type="entry name" value="Hlx-hairpin-Hlx_DNA-bd_motif"/>
</dbReference>
<dbReference type="InterPro" id="IPR050243">
    <property type="entry name" value="PHP_phosphatase"/>
</dbReference>